<evidence type="ECO:0000313" key="1">
    <source>
        <dbReference type="EMBL" id="KAF7511797.1"/>
    </source>
</evidence>
<dbReference type="EMBL" id="JAACFV010000017">
    <property type="protein sequence ID" value="KAF7511797.1"/>
    <property type="molecule type" value="Genomic_DNA"/>
</dbReference>
<dbReference type="AlphaFoldDB" id="A0A8H7E755"/>
<comment type="caution">
    <text evidence="1">The sequence shown here is derived from an EMBL/GenBank/DDBJ whole genome shotgun (WGS) entry which is preliminary data.</text>
</comment>
<dbReference type="Proteomes" id="UP000606974">
    <property type="component" value="Unassembled WGS sequence"/>
</dbReference>
<evidence type="ECO:0000313" key="2">
    <source>
        <dbReference type="Proteomes" id="UP000606974"/>
    </source>
</evidence>
<sequence>MVLDVKLRCATVPENRQARESRGTSQRGVHAATAELYGEVCTGNRFGRVSHVPGKTQAFAMYTCTLKTLKCRS</sequence>
<reference evidence="1" key="1">
    <citation type="submission" date="2020-02" db="EMBL/GenBank/DDBJ databases">
        <authorList>
            <person name="Palmer J.M."/>
        </authorList>
    </citation>
    <scope>NUCLEOTIDE SEQUENCE</scope>
    <source>
        <strain evidence="1">EPUS1.4</strain>
        <tissue evidence="1">Thallus</tissue>
    </source>
</reference>
<keyword evidence="2" id="KW-1185">Reference proteome</keyword>
<gene>
    <name evidence="1" type="ORF">GJ744_003528</name>
</gene>
<organism evidence="1 2">
    <name type="scientific">Endocarpon pusillum</name>
    <dbReference type="NCBI Taxonomy" id="364733"/>
    <lineage>
        <taxon>Eukaryota</taxon>
        <taxon>Fungi</taxon>
        <taxon>Dikarya</taxon>
        <taxon>Ascomycota</taxon>
        <taxon>Pezizomycotina</taxon>
        <taxon>Eurotiomycetes</taxon>
        <taxon>Chaetothyriomycetidae</taxon>
        <taxon>Verrucariales</taxon>
        <taxon>Verrucariaceae</taxon>
        <taxon>Endocarpon</taxon>
    </lineage>
</organism>
<protein>
    <submittedName>
        <fullName evidence="1">Uncharacterized protein</fullName>
    </submittedName>
</protein>
<accession>A0A8H7E755</accession>
<proteinExistence type="predicted"/>
<name>A0A8H7E755_9EURO</name>